<accession>A0A4Y7SGY7</accession>
<keyword evidence="1" id="KW-0175">Coiled coil</keyword>
<gene>
    <name evidence="2" type="ORF">FA13DRAFT_166272</name>
    <name evidence="3" type="ORF">FA13DRAFT_876707</name>
</gene>
<dbReference type="EMBL" id="QPFP01000120">
    <property type="protein sequence ID" value="TEB21160.1"/>
    <property type="molecule type" value="Genomic_DNA"/>
</dbReference>
<name>A0A4Y7SGY7_COPMI</name>
<reference evidence="2 4" key="1">
    <citation type="journal article" date="2019" name="Nat. Ecol. Evol.">
        <title>Megaphylogeny resolves global patterns of mushroom evolution.</title>
        <authorList>
            <person name="Varga T."/>
            <person name="Krizsan K."/>
            <person name="Foldi C."/>
            <person name="Dima B."/>
            <person name="Sanchez-Garcia M."/>
            <person name="Sanchez-Ramirez S."/>
            <person name="Szollosi G.J."/>
            <person name="Szarkandi J.G."/>
            <person name="Papp V."/>
            <person name="Albert L."/>
            <person name="Andreopoulos W."/>
            <person name="Angelini C."/>
            <person name="Antonin V."/>
            <person name="Barry K.W."/>
            <person name="Bougher N.L."/>
            <person name="Buchanan P."/>
            <person name="Buyck B."/>
            <person name="Bense V."/>
            <person name="Catcheside P."/>
            <person name="Chovatia M."/>
            <person name="Cooper J."/>
            <person name="Damon W."/>
            <person name="Desjardin D."/>
            <person name="Finy P."/>
            <person name="Geml J."/>
            <person name="Haridas S."/>
            <person name="Hughes K."/>
            <person name="Justo A."/>
            <person name="Karasinski D."/>
            <person name="Kautmanova I."/>
            <person name="Kiss B."/>
            <person name="Kocsube S."/>
            <person name="Kotiranta H."/>
            <person name="LaButti K.M."/>
            <person name="Lechner B.E."/>
            <person name="Liimatainen K."/>
            <person name="Lipzen A."/>
            <person name="Lukacs Z."/>
            <person name="Mihaltcheva S."/>
            <person name="Morgado L.N."/>
            <person name="Niskanen T."/>
            <person name="Noordeloos M.E."/>
            <person name="Ohm R.A."/>
            <person name="Ortiz-Santana B."/>
            <person name="Ovrebo C."/>
            <person name="Racz N."/>
            <person name="Riley R."/>
            <person name="Savchenko A."/>
            <person name="Shiryaev A."/>
            <person name="Soop K."/>
            <person name="Spirin V."/>
            <person name="Szebenyi C."/>
            <person name="Tomsovsky M."/>
            <person name="Tulloss R.E."/>
            <person name="Uehling J."/>
            <person name="Grigoriev I.V."/>
            <person name="Vagvolgyi C."/>
            <person name="Papp T."/>
            <person name="Martin F.M."/>
            <person name="Miettinen O."/>
            <person name="Hibbett D.S."/>
            <person name="Nagy L.G."/>
        </authorList>
    </citation>
    <scope>NUCLEOTIDE SEQUENCE [LARGE SCALE GENOMIC DNA]</scope>
    <source>
        <strain evidence="2 4">FP101781</strain>
    </source>
</reference>
<proteinExistence type="predicted"/>
<protein>
    <recommendedName>
        <fullName evidence="5">F-box domain-containing protein</fullName>
    </recommendedName>
</protein>
<evidence type="ECO:0000313" key="3">
    <source>
        <dbReference type="EMBL" id="TEB27621.1"/>
    </source>
</evidence>
<evidence type="ECO:0000313" key="4">
    <source>
        <dbReference type="Proteomes" id="UP000298030"/>
    </source>
</evidence>
<feature type="coiled-coil region" evidence="1">
    <location>
        <begin position="36"/>
        <end position="63"/>
    </location>
</feature>
<dbReference type="Proteomes" id="UP000298030">
    <property type="component" value="Unassembled WGS sequence"/>
</dbReference>
<keyword evidence="4" id="KW-1185">Reference proteome</keyword>
<evidence type="ECO:0000313" key="2">
    <source>
        <dbReference type="EMBL" id="TEB21160.1"/>
    </source>
</evidence>
<evidence type="ECO:0000256" key="1">
    <source>
        <dbReference type="SAM" id="Coils"/>
    </source>
</evidence>
<dbReference type="AlphaFoldDB" id="A0A4Y7SGY7"/>
<dbReference type="EMBL" id="QPFP01000039">
    <property type="protein sequence ID" value="TEB27621.1"/>
    <property type="molecule type" value="Genomic_DNA"/>
</dbReference>
<organism evidence="2 4">
    <name type="scientific">Coprinellus micaceus</name>
    <name type="common">Glistening ink-cap mushroom</name>
    <name type="synonym">Coprinus micaceus</name>
    <dbReference type="NCBI Taxonomy" id="71717"/>
    <lineage>
        <taxon>Eukaryota</taxon>
        <taxon>Fungi</taxon>
        <taxon>Dikarya</taxon>
        <taxon>Basidiomycota</taxon>
        <taxon>Agaricomycotina</taxon>
        <taxon>Agaricomycetes</taxon>
        <taxon>Agaricomycetidae</taxon>
        <taxon>Agaricales</taxon>
        <taxon>Agaricineae</taxon>
        <taxon>Psathyrellaceae</taxon>
        <taxon>Coprinellus</taxon>
    </lineage>
</organism>
<sequence length="122" mass="13714">MEAPSPFEQHLDTNYIPTSEKLNGLKALVEERQVIIDAIDADIADLERRKAELKRKRAAHAQYVRRHSDLATPVLGLPGGILLAILVELLTLAKPWPTHHPSIIASQVCRRWRDLTLSTPLL</sequence>
<comment type="caution">
    <text evidence="2">The sequence shown here is derived from an EMBL/GenBank/DDBJ whole genome shotgun (WGS) entry which is preliminary data.</text>
</comment>
<dbReference type="OrthoDB" id="3365698at2759"/>
<evidence type="ECO:0008006" key="5">
    <source>
        <dbReference type="Google" id="ProtNLM"/>
    </source>
</evidence>